<comment type="caution">
    <text evidence="15">The sequence shown here is derived from an EMBL/GenBank/DDBJ whole genome shotgun (WGS) entry which is preliminary data.</text>
</comment>
<dbReference type="PANTHER" id="PTHR42716">
    <property type="entry name" value="L-ASPARTATE OXIDASE"/>
    <property type="match status" value="1"/>
</dbReference>
<dbReference type="SUPFAM" id="SSF56425">
    <property type="entry name" value="Succinate dehydrogenase/fumarate reductase flavoprotein, catalytic domain"/>
    <property type="match status" value="1"/>
</dbReference>
<keyword evidence="6 11" id="KW-0662">Pyridine nucleotide biosynthesis</keyword>
<dbReference type="EMBL" id="JBHSMZ010000001">
    <property type="protein sequence ID" value="MFC5547072.1"/>
    <property type="molecule type" value="Genomic_DNA"/>
</dbReference>
<evidence type="ECO:0000313" key="16">
    <source>
        <dbReference type="Proteomes" id="UP001596086"/>
    </source>
</evidence>
<evidence type="ECO:0000256" key="6">
    <source>
        <dbReference type="ARBA" id="ARBA00022642"/>
    </source>
</evidence>
<evidence type="ECO:0000256" key="5">
    <source>
        <dbReference type="ARBA" id="ARBA00022630"/>
    </source>
</evidence>
<dbReference type="Pfam" id="PF02910">
    <property type="entry name" value="Succ_DH_flav_C"/>
    <property type="match status" value="1"/>
</dbReference>
<dbReference type="GO" id="GO:0008734">
    <property type="term" value="F:L-aspartate oxidase activity"/>
    <property type="evidence" value="ECO:0007669"/>
    <property type="project" value="UniProtKB-EC"/>
</dbReference>
<dbReference type="RefSeq" id="WP_379765667.1">
    <property type="nucleotide sequence ID" value="NZ_JBHSMZ010000001.1"/>
</dbReference>
<dbReference type="Gene3D" id="1.20.58.100">
    <property type="entry name" value="Fumarate reductase/succinate dehydrogenase flavoprotein-like, C-terminal domain"/>
    <property type="match status" value="1"/>
</dbReference>
<dbReference type="Proteomes" id="UP001596086">
    <property type="component" value="Unassembled WGS sequence"/>
</dbReference>
<comment type="function">
    <text evidence="11">Catalyzes the oxidation of L-aspartate to iminoaspartate.</text>
</comment>
<feature type="coiled-coil region" evidence="12">
    <location>
        <begin position="459"/>
        <end position="486"/>
    </location>
</feature>
<evidence type="ECO:0000259" key="13">
    <source>
        <dbReference type="Pfam" id="PF00890"/>
    </source>
</evidence>
<dbReference type="SUPFAM" id="SSF51905">
    <property type="entry name" value="FAD/NAD(P)-binding domain"/>
    <property type="match status" value="1"/>
</dbReference>
<dbReference type="EC" id="1.4.3.16" evidence="4 10"/>
<dbReference type="InterPro" id="IPR015939">
    <property type="entry name" value="Fum_Rdtase/Succ_DH_flav-like_C"/>
</dbReference>
<dbReference type="PRINTS" id="PR00368">
    <property type="entry name" value="FADPNR"/>
</dbReference>
<evidence type="ECO:0000256" key="4">
    <source>
        <dbReference type="ARBA" id="ARBA00012173"/>
    </source>
</evidence>
<comment type="pathway">
    <text evidence="2 11">Cofactor biosynthesis; NAD(+) biosynthesis; iminoaspartate from L-aspartate (oxidase route): step 1/1.</text>
</comment>
<name>A0ABW0RVQ0_9BURK</name>
<feature type="domain" description="FAD-dependent oxidoreductase 2 FAD-binding" evidence="13">
    <location>
        <begin position="4"/>
        <end position="400"/>
    </location>
</feature>
<evidence type="ECO:0000256" key="1">
    <source>
        <dbReference type="ARBA" id="ARBA00001974"/>
    </source>
</evidence>
<gene>
    <name evidence="15" type="primary">nadB</name>
    <name evidence="15" type="ORF">ACFPO9_00915</name>
</gene>
<protein>
    <recommendedName>
        <fullName evidence="4 10">L-aspartate oxidase</fullName>
        <ecNumber evidence="4 10">1.4.3.16</ecNumber>
    </recommendedName>
</protein>
<keyword evidence="12" id="KW-0175">Coiled coil</keyword>
<evidence type="ECO:0000256" key="10">
    <source>
        <dbReference type="NCBIfam" id="TIGR00551"/>
    </source>
</evidence>
<dbReference type="NCBIfam" id="NF006567">
    <property type="entry name" value="PRK09077.1"/>
    <property type="match status" value="1"/>
</dbReference>
<evidence type="ECO:0000259" key="14">
    <source>
        <dbReference type="Pfam" id="PF02910"/>
    </source>
</evidence>
<dbReference type="InterPro" id="IPR003953">
    <property type="entry name" value="FAD-dep_OxRdtase_2_FAD-bd"/>
</dbReference>
<keyword evidence="8 11" id="KW-0560">Oxidoreductase</keyword>
<keyword evidence="5 11" id="KW-0285">Flavoprotein</keyword>
<evidence type="ECO:0000256" key="7">
    <source>
        <dbReference type="ARBA" id="ARBA00022827"/>
    </source>
</evidence>
<dbReference type="InterPro" id="IPR036188">
    <property type="entry name" value="FAD/NAD-bd_sf"/>
</dbReference>
<dbReference type="PANTHER" id="PTHR42716:SF2">
    <property type="entry name" value="L-ASPARTATE OXIDASE, CHLOROPLASTIC"/>
    <property type="match status" value="1"/>
</dbReference>
<organism evidence="15 16">
    <name type="scientific">Massilia aerilata</name>
    <dbReference type="NCBI Taxonomy" id="453817"/>
    <lineage>
        <taxon>Bacteria</taxon>
        <taxon>Pseudomonadati</taxon>
        <taxon>Pseudomonadota</taxon>
        <taxon>Betaproteobacteria</taxon>
        <taxon>Burkholderiales</taxon>
        <taxon>Oxalobacteraceae</taxon>
        <taxon>Telluria group</taxon>
        <taxon>Massilia</taxon>
    </lineage>
</organism>
<evidence type="ECO:0000256" key="11">
    <source>
        <dbReference type="RuleBase" id="RU362049"/>
    </source>
</evidence>
<dbReference type="InterPro" id="IPR005288">
    <property type="entry name" value="NadB"/>
</dbReference>
<keyword evidence="7 11" id="KW-0274">FAD</keyword>
<comment type="similarity">
    <text evidence="3 11">Belongs to the FAD-dependent oxidoreductase 2 family. NadB subfamily.</text>
</comment>
<dbReference type="Pfam" id="PF00890">
    <property type="entry name" value="FAD_binding_2"/>
    <property type="match status" value="1"/>
</dbReference>
<proteinExistence type="inferred from homology"/>
<evidence type="ECO:0000256" key="9">
    <source>
        <dbReference type="ARBA" id="ARBA00048305"/>
    </source>
</evidence>
<comment type="subcellular location">
    <subcellularLocation>
        <location evidence="11">Cytoplasm</location>
    </subcellularLocation>
</comment>
<dbReference type="Gene3D" id="3.90.700.10">
    <property type="entry name" value="Succinate dehydrogenase/fumarate reductase flavoprotein, catalytic domain"/>
    <property type="match status" value="1"/>
</dbReference>
<dbReference type="SUPFAM" id="SSF46977">
    <property type="entry name" value="Succinate dehydrogenase/fumarate reductase flavoprotein C-terminal domain"/>
    <property type="match status" value="1"/>
</dbReference>
<sequence>MKYDVVIVGSGLAGLSVALHLAQTRKVAIISKRELLDGASNWAQGGIAAVLDSGDSHDQHIADTLVAGAGLCDEAATRFIVEHGREAIEWLIEQGVPFTRDETAELGFHLTREGGHSQRRIIHAADATGHAVQVTLEQKVRAHPNIALFEHHCAIDVITSDKLGATGVHSGAPSLVGQPRCYGLYVQDEKSGKVLTFEAEHTVLATGGAGKVYLYTTNPDTATGDGIAMAWRAGCRVSNMEFIQFHPTCLYHPYAKSFLISEAVRGEGGLLKLPPEAGTAAGTRFMPAHDERGELAPRDVVARAIDFEMKKRGLDYVHLDISHQPAEFIQEHFPTIYARCLELGIDITRLPIPVVPAVHFTCGGVVTDLAGRTDIPGLYAVGETAYTGLHGANRLASNSLLECLVVGRACAHQIAAAPSAELPALPAWDESRVTNADEEVVIAHNWDELRRFMWNYVGIVRTTKRLERAHHRIRLLKEEIDEYYRNFRVTNDLLELRNLVEVAALIVKSALSRHESRGLHYSRDYPDTLPKALPSVLTPRRR</sequence>
<evidence type="ECO:0000256" key="12">
    <source>
        <dbReference type="SAM" id="Coils"/>
    </source>
</evidence>
<dbReference type="InterPro" id="IPR027477">
    <property type="entry name" value="Succ_DH/fumarate_Rdtase_cat_sf"/>
</dbReference>
<accession>A0ABW0RVQ0</accession>
<feature type="domain" description="Fumarate reductase/succinate dehydrogenase flavoprotein-like C-terminal" evidence="14">
    <location>
        <begin position="447"/>
        <end position="527"/>
    </location>
</feature>
<reference evidence="16" key="1">
    <citation type="journal article" date="2019" name="Int. J. Syst. Evol. Microbiol.">
        <title>The Global Catalogue of Microorganisms (GCM) 10K type strain sequencing project: providing services to taxonomists for standard genome sequencing and annotation.</title>
        <authorList>
            <consortium name="The Broad Institute Genomics Platform"/>
            <consortium name="The Broad Institute Genome Sequencing Center for Infectious Disease"/>
            <person name="Wu L."/>
            <person name="Ma J."/>
        </authorList>
    </citation>
    <scope>NUCLEOTIDE SEQUENCE [LARGE SCALE GENOMIC DNA]</scope>
    <source>
        <strain evidence="16">CGMCC 4.5798</strain>
    </source>
</reference>
<evidence type="ECO:0000256" key="2">
    <source>
        <dbReference type="ARBA" id="ARBA00004950"/>
    </source>
</evidence>
<evidence type="ECO:0000256" key="3">
    <source>
        <dbReference type="ARBA" id="ARBA00008562"/>
    </source>
</evidence>
<keyword evidence="16" id="KW-1185">Reference proteome</keyword>
<comment type="cofactor">
    <cofactor evidence="1 11">
        <name>FAD</name>
        <dbReference type="ChEBI" id="CHEBI:57692"/>
    </cofactor>
</comment>
<dbReference type="Gene3D" id="3.50.50.60">
    <property type="entry name" value="FAD/NAD(P)-binding domain"/>
    <property type="match status" value="1"/>
</dbReference>
<dbReference type="NCBIfam" id="TIGR00551">
    <property type="entry name" value="nadB"/>
    <property type="match status" value="1"/>
</dbReference>
<comment type="catalytic activity">
    <reaction evidence="9">
        <text>L-aspartate + O2 = iminosuccinate + H2O2</text>
        <dbReference type="Rhea" id="RHEA:25876"/>
        <dbReference type="ChEBI" id="CHEBI:15379"/>
        <dbReference type="ChEBI" id="CHEBI:16240"/>
        <dbReference type="ChEBI" id="CHEBI:29991"/>
        <dbReference type="ChEBI" id="CHEBI:77875"/>
        <dbReference type="EC" id="1.4.3.16"/>
    </reaction>
    <physiologicalReaction direction="left-to-right" evidence="9">
        <dbReference type="Rhea" id="RHEA:25877"/>
    </physiologicalReaction>
</comment>
<evidence type="ECO:0000313" key="15">
    <source>
        <dbReference type="EMBL" id="MFC5547072.1"/>
    </source>
</evidence>
<evidence type="ECO:0000256" key="8">
    <source>
        <dbReference type="ARBA" id="ARBA00023002"/>
    </source>
</evidence>
<dbReference type="InterPro" id="IPR037099">
    <property type="entry name" value="Fum_R/Succ_DH_flav-like_C_sf"/>
</dbReference>